<proteinExistence type="predicted"/>
<dbReference type="STRING" id="1736674.APS56_04565"/>
<feature type="domain" description="GH29D-like beta-sandwich" evidence="2">
    <location>
        <begin position="789"/>
        <end position="843"/>
    </location>
</feature>
<dbReference type="Pfam" id="PF13290">
    <property type="entry name" value="CHB_HEX_C_1"/>
    <property type="match status" value="1"/>
</dbReference>
<sequence length="852" mass="98967">MKQIKKSVWYFIVCFISFQINAQLPTSIEEEKSERFSYLYNSVEQLGFKDAPEAMAVTNGGLFSSYFLGIEFLYGKDLKPVNKRVVNLIDNYIPIIEFKLQEDGVKYELEALSLPLDMNPKNNLITYVKIKITNISKLNKETKLGFKFIPLYNTGRRHHIRHNMYCTPWYQNQYLDDASYSKVFSNVEFNGGRLTQGEYNVLWYPEMFASEKDVANVDLNLSPNESKEFIFKMPFVPLKNANSKEINQIEKSTYSQERKVALDFWKNEAKALSVFSVPEAKVMDTYTSSYFNLLTARDILEDGKNFIQKCNEFQYDYFYVRDNAYFARVYDMLGLHNESKITLAPYFVKDIEGNDMAFRQRTGIYNKYCFDYWGQVVWAFGSYYRQTGDRELLERVYALLPNHIEDFKNMVALDDRGLWPKTWPYDNEHITGHYTGHNFWVILGLRYAILMAKDMDDEKKVKEWSELYDEFSTNFLSELEKITAETDGYIPPGMDNPNDGYDWANASAGLYPFEVIDKDDSAVKKTLEIVRDYNYMEGISSYSGCNALVAKQKILSNEELPERGLHHYETFYVTNGNLIIGEQQKVIEDLYSILVHTSSTNAGFEWKPTPWGNRDVDHNRTPHGWMAARYIELLRNMLVREEKNDIHLMSSISPYWVKQGESIEVKEAPTYMGTVSYSVLFGKNKMTISLRNNFNETLENLFIHIPWFVNPSRIIIDGVPYINKDVEKIALPKSSKKIEISWRNKITQELSFDIAVDHYLNKFHNRSNTENYVTLFPSLAAPKVLNQDSNSIELYSPGNIGTVYYTVNGEEPTENSIKYKKSINIEAIKQIKAIVVDETGKVSDCLILNLKK</sequence>
<evidence type="ECO:0000313" key="4">
    <source>
        <dbReference type="Proteomes" id="UP000057981"/>
    </source>
</evidence>
<evidence type="ECO:0000259" key="2">
    <source>
        <dbReference type="Pfam" id="PF13290"/>
    </source>
</evidence>
<name>A0A0P0D0T4_9FLAO</name>
<protein>
    <recommendedName>
        <fullName evidence="2">GH29D-like beta-sandwich domain-containing protein</fullName>
    </recommendedName>
</protein>
<dbReference type="EMBL" id="CP012898">
    <property type="protein sequence ID" value="ALJ04456.1"/>
    <property type="molecule type" value="Genomic_DNA"/>
</dbReference>
<dbReference type="Proteomes" id="UP000057981">
    <property type="component" value="Chromosome"/>
</dbReference>
<evidence type="ECO:0000313" key="3">
    <source>
        <dbReference type="EMBL" id="ALJ04456.1"/>
    </source>
</evidence>
<keyword evidence="1" id="KW-0732">Signal</keyword>
<dbReference type="InterPro" id="IPR059177">
    <property type="entry name" value="GH29D-like_dom"/>
</dbReference>
<feature type="chain" id="PRO_5006043140" description="GH29D-like beta-sandwich domain-containing protein" evidence="1">
    <location>
        <begin position="23"/>
        <end position="852"/>
    </location>
</feature>
<reference evidence="3 4" key="1">
    <citation type="submission" date="2015-10" db="EMBL/GenBank/DDBJ databases">
        <authorList>
            <person name="Gilbert D.G."/>
        </authorList>
    </citation>
    <scope>NUCLEOTIDE SEQUENCE [LARGE SCALE GENOMIC DNA]</scope>
    <source>
        <strain evidence="4">HZ-22</strain>
    </source>
</reference>
<dbReference type="SUPFAM" id="SSF48208">
    <property type="entry name" value="Six-hairpin glycosidases"/>
    <property type="match status" value="1"/>
</dbReference>
<dbReference type="Gene3D" id="1.50.10.10">
    <property type="match status" value="1"/>
</dbReference>
<dbReference type="KEGG" id="ahz:APS56_04565"/>
<accession>A0A0P0D0T4</accession>
<dbReference type="RefSeq" id="WP_054725242.1">
    <property type="nucleotide sequence ID" value="NZ_CP012898.1"/>
</dbReference>
<evidence type="ECO:0000256" key="1">
    <source>
        <dbReference type="SAM" id="SignalP"/>
    </source>
</evidence>
<keyword evidence="4" id="KW-1185">Reference proteome</keyword>
<feature type="signal peptide" evidence="1">
    <location>
        <begin position="1"/>
        <end position="22"/>
    </location>
</feature>
<dbReference type="GO" id="GO:0005975">
    <property type="term" value="P:carbohydrate metabolic process"/>
    <property type="evidence" value="ECO:0007669"/>
    <property type="project" value="InterPro"/>
</dbReference>
<gene>
    <name evidence="3" type="ORF">APS56_04565</name>
</gene>
<dbReference type="InterPro" id="IPR008928">
    <property type="entry name" value="6-hairpin_glycosidase_sf"/>
</dbReference>
<dbReference type="OrthoDB" id="603279at2"/>
<dbReference type="AlphaFoldDB" id="A0A0P0D0T4"/>
<dbReference type="InterPro" id="IPR012341">
    <property type="entry name" value="6hp_glycosidase-like_sf"/>
</dbReference>
<organism evidence="3 4">
    <name type="scientific">Pseudalgibacter alginicilyticus</name>
    <dbReference type="NCBI Taxonomy" id="1736674"/>
    <lineage>
        <taxon>Bacteria</taxon>
        <taxon>Pseudomonadati</taxon>
        <taxon>Bacteroidota</taxon>
        <taxon>Flavobacteriia</taxon>
        <taxon>Flavobacteriales</taxon>
        <taxon>Flavobacteriaceae</taxon>
        <taxon>Pseudalgibacter</taxon>
    </lineage>
</organism>